<accession>V8NZ19</accession>
<protein>
    <submittedName>
        <fullName evidence="1">Protein FAM3C</fullName>
    </submittedName>
</protein>
<feature type="non-terminal residue" evidence="1">
    <location>
        <position position="212"/>
    </location>
</feature>
<dbReference type="Proteomes" id="UP000018936">
    <property type="component" value="Unassembled WGS sequence"/>
</dbReference>
<feature type="non-terminal residue" evidence="1">
    <location>
        <position position="1"/>
    </location>
</feature>
<name>V8NZ19_OPHHA</name>
<evidence type="ECO:0000313" key="2">
    <source>
        <dbReference type="Proteomes" id="UP000018936"/>
    </source>
</evidence>
<gene>
    <name evidence="1" type="primary">fam3c</name>
    <name evidence="1" type="ORF">L345_06914</name>
</gene>
<dbReference type="PANTHER" id="PTHR14592">
    <property type="entry name" value="UNCHARACTERIZED FAM3"/>
    <property type="match status" value="1"/>
</dbReference>
<keyword evidence="2" id="KW-1185">Reference proteome</keyword>
<dbReference type="EMBL" id="AZIM01001330">
    <property type="protein sequence ID" value="ETE67305.1"/>
    <property type="molecule type" value="Genomic_DNA"/>
</dbReference>
<dbReference type="OrthoDB" id="440755at2759"/>
<organism evidence="1 2">
    <name type="scientific">Ophiophagus hannah</name>
    <name type="common">King cobra</name>
    <name type="synonym">Naja hannah</name>
    <dbReference type="NCBI Taxonomy" id="8665"/>
    <lineage>
        <taxon>Eukaryota</taxon>
        <taxon>Metazoa</taxon>
        <taxon>Chordata</taxon>
        <taxon>Craniata</taxon>
        <taxon>Vertebrata</taxon>
        <taxon>Euteleostomi</taxon>
        <taxon>Lepidosauria</taxon>
        <taxon>Squamata</taxon>
        <taxon>Bifurcata</taxon>
        <taxon>Unidentata</taxon>
        <taxon>Episquamata</taxon>
        <taxon>Toxicofera</taxon>
        <taxon>Serpentes</taxon>
        <taxon>Colubroidea</taxon>
        <taxon>Elapidae</taxon>
        <taxon>Elapinae</taxon>
        <taxon>Ophiophagus</taxon>
    </lineage>
</organism>
<proteinExistence type="predicted"/>
<dbReference type="InterPro" id="IPR039220">
    <property type="entry name" value="FAM3"/>
</dbReference>
<evidence type="ECO:0000313" key="1">
    <source>
        <dbReference type="EMBL" id="ETE67305.1"/>
    </source>
</evidence>
<dbReference type="AlphaFoldDB" id="V8NZ19"/>
<reference evidence="1 2" key="1">
    <citation type="journal article" date="2013" name="Proc. Natl. Acad. Sci. U.S.A.">
        <title>The king cobra genome reveals dynamic gene evolution and adaptation in the snake venom system.</title>
        <authorList>
            <person name="Vonk F.J."/>
            <person name="Casewell N.R."/>
            <person name="Henkel C.V."/>
            <person name="Heimberg A.M."/>
            <person name="Jansen H.J."/>
            <person name="McCleary R.J."/>
            <person name="Kerkkamp H.M."/>
            <person name="Vos R.A."/>
            <person name="Guerreiro I."/>
            <person name="Calvete J.J."/>
            <person name="Wuster W."/>
            <person name="Woods A.E."/>
            <person name="Logan J.M."/>
            <person name="Harrison R.A."/>
            <person name="Castoe T.A."/>
            <person name="de Koning A.P."/>
            <person name="Pollock D.D."/>
            <person name="Yandell M."/>
            <person name="Calderon D."/>
            <person name="Renjifo C."/>
            <person name="Currier R.B."/>
            <person name="Salgado D."/>
            <person name="Pla D."/>
            <person name="Sanz L."/>
            <person name="Hyder A.S."/>
            <person name="Ribeiro J.M."/>
            <person name="Arntzen J.W."/>
            <person name="van den Thillart G.E."/>
            <person name="Boetzer M."/>
            <person name="Pirovano W."/>
            <person name="Dirks R.P."/>
            <person name="Spaink H.P."/>
            <person name="Duboule D."/>
            <person name="McGlinn E."/>
            <person name="Kini R.M."/>
            <person name="Richardson M.K."/>
        </authorList>
    </citation>
    <scope>NUCLEOTIDE SEQUENCE</scope>
    <source>
        <tissue evidence="1">Blood</tissue>
    </source>
</reference>
<sequence>MGVPWMQITELLKNQIPHYIENTLMNHSLTFILEQHNFHQAPGISALKLIKWKSPVSGLTIQTDELFPGGKKTFVDGGKNGSPGRSGQAAKALQALRLFAMCYADSYQEQQKQSIKVKPDLRLAGVLSDKLPCIFHCTGIKTCEQQNASSAKTPLTPNKCNNRKRCPEHTFSFKITSGAANVIGPSICFDGNILMSNVKNNVGRGLNMALIN</sequence>
<comment type="caution">
    <text evidence="1">The sequence shown here is derived from an EMBL/GenBank/DDBJ whole genome shotgun (WGS) entry which is preliminary data.</text>
</comment>